<protein>
    <recommendedName>
        <fullName evidence="3">DUF2007 domain-containing protein</fullName>
    </recommendedName>
</protein>
<evidence type="ECO:0000313" key="2">
    <source>
        <dbReference type="Proteomes" id="UP000824241"/>
    </source>
</evidence>
<dbReference type="Proteomes" id="UP000824241">
    <property type="component" value="Unassembled WGS sequence"/>
</dbReference>
<sequence length="88" mass="10387">MILPWRWREVYCAYTMKHKERLFETLEKAGIRYDYSVTGSTDPGKVREGFSGLSFHHAAQLRVFVRPADYEEALYLVRKAVREAEETE</sequence>
<evidence type="ECO:0008006" key="3">
    <source>
        <dbReference type="Google" id="ProtNLM"/>
    </source>
</evidence>
<dbReference type="EMBL" id="DVHA01000019">
    <property type="protein sequence ID" value="HIR60071.1"/>
    <property type="molecule type" value="Genomic_DNA"/>
</dbReference>
<name>A0A9D1DW30_9FIRM</name>
<proteinExistence type="predicted"/>
<comment type="caution">
    <text evidence="1">The sequence shown here is derived from an EMBL/GenBank/DDBJ whole genome shotgun (WGS) entry which is preliminary data.</text>
</comment>
<accession>A0A9D1DW30</accession>
<dbReference type="AlphaFoldDB" id="A0A9D1DW30"/>
<evidence type="ECO:0000313" key="1">
    <source>
        <dbReference type="EMBL" id="HIR60071.1"/>
    </source>
</evidence>
<reference evidence="1" key="1">
    <citation type="submission" date="2020-10" db="EMBL/GenBank/DDBJ databases">
        <authorList>
            <person name="Gilroy R."/>
        </authorList>
    </citation>
    <scope>NUCLEOTIDE SEQUENCE</scope>
    <source>
        <strain evidence="1">CHK189-12415</strain>
    </source>
</reference>
<gene>
    <name evidence="1" type="ORF">IAB37_00620</name>
</gene>
<organism evidence="1 2">
    <name type="scientific">Candidatus Faecivivens stercoravium</name>
    <dbReference type="NCBI Taxonomy" id="2840803"/>
    <lineage>
        <taxon>Bacteria</taxon>
        <taxon>Bacillati</taxon>
        <taxon>Bacillota</taxon>
        <taxon>Clostridia</taxon>
        <taxon>Eubacteriales</taxon>
        <taxon>Oscillospiraceae</taxon>
        <taxon>Oscillospiraceae incertae sedis</taxon>
        <taxon>Candidatus Faecivivens</taxon>
    </lineage>
</organism>
<reference evidence="1" key="2">
    <citation type="journal article" date="2021" name="PeerJ">
        <title>Extensive microbial diversity within the chicken gut microbiome revealed by metagenomics and culture.</title>
        <authorList>
            <person name="Gilroy R."/>
            <person name="Ravi A."/>
            <person name="Getino M."/>
            <person name="Pursley I."/>
            <person name="Horton D.L."/>
            <person name="Alikhan N.F."/>
            <person name="Baker D."/>
            <person name="Gharbi K."/>
            <person name="Hall N."/>
            <person name="Watson M."/>
            <person name="Adriaenssens E.M."/>
            <person name="Foster-Nyarko E."/>
            <person name="Jarju S."/>
            <person name="Secka A."/>
            <person name="Antonio M."/>
            <person name="Oren A."/>
            <person name="Chaudhuri R.R."/>
            <person name="La Ragione R."/>
            <person name="Hildebrand F."/>
            <person name="Pallen M.J."/>
        </authorList>
    </citation>
    <scope>NUCLEOTIDE SEQUENCE</scope>
    <source>
        <strain evidence="1">CHK189-12415</strain>
    </source>
</reference>